<proteinExistence type="predicted"/>
<reference evidence="1" key="1">
    <citation type="submission" date="2023-07" db="EMBL/GenBank/DDBJ databases">
        <title>Sorghum-associated microbial communities from plants grown in Nebraska, USA.</title>
        <authorList>
            <person name="Schachtman D."/>
        </authorList>
    </citation>
    <scope>NUCLEOTIDE SEQUENCE</scope>
    <source>
        <strain evidence="1">DS1061</strain>
    </source>
</reference>
<gene>
    <name evidence="1" type="ORF">J2793_007513</name>
</gene>
<evidence type="ECO:0008006" key="3">
    <source>
        <dbReference type="Google" id="ProtNLM"/>
    </source>
</evidence>
<dbReference type="Proteomes" id="UP001229486">
    <property type="component" value="Unassembled WGS sequence"/>
</dbReference>
<accession>A0AB73IPV3</accession>
<protein>
    <recommendedName>
        <fullName evidence="3">NlpC/P60 domain-containing protein</fullName>
    </recommendedName>
</protein>
<sequence length="201" mass="22031">MPFETFEATMWQLAQRYTGKVGYRRGVKSEGLRASSSLIDCSGWVGLLLSQAMEAENIASGLSAFSATAISSVQTWSDRIIDVVHTRTHYLFQGEDVCAQRLPRSATIGLRMGAPSWANNHPRIRGITHIAQVVHRSRDDAAFVSEAYGGSERSGLLLAPLDEWLGLMQPYVCSGDVWVVDPSLMAVSRLENSASDEAVNR</sequence>
<evidence type="ECO:0000313" key="1">
    <source>
        <dbReference type="EMBL" id="MDP9652038.1"/>
    </source>
</evidence>
<dbReference type="EMBL" id="JAURTK010000054">
    <property type="protein sequence ID" value="MDP9652038.1"/>
    <property type="molecule type" value="Genomic_DNA"/>
</dbReference>
<organism evidence="1 2">
    <name type="scientific">Paraburkholderia caledonica</name>
    <dbReference type="NCBI Taxonomy" id="134536"/>
    <lineage>
        <taxon>Bacteria</taxon>
        <taxon>Pseudomonadati</taxon>
        <taxon>Pseudomonadota</taxon>
        <taxon>Betaproteobacteria</taxon>
        <taxon>Burkholderiales</taxon>
        <taxon>Burkholderiaceae</taxon>
        <taxon>Paraburkholderia</taxon>
    </lineage>
</organism>
<evidence type="ECO:0000313" key="2">
    <source>
        <dbReference type="Proteomes" id="UP001229486"/>
    </source>
</evidence>
<comment type="caution">
    <text evidence="1">The sequence shown here is derived from an EMBL/GenBank/DDBJ whole genome shotgun (WGS) entry which is preliminary data.</text>
</comment>
<dbReference type="AlphaFoldDB" id="A0AB73IPV3"/>
<name>A0AB73IPV3_9BURK</name>